<proteinExistence type="predicted"/>
<sequence>MALLKKKEAAEYRIPSLADADPAYAALLQKQSDLYALQSKLNSERRDLQKRIDESGSTGPTVPARVAELLGDATDSTPMLQKQATDIRAQLADVETAIEIVRRRLSDAKGPASRAACQIAKPEYGRRVAAVAKALEALAEARAGYDDLRNQFEAEDISWGSLVPMSLGFLGEPRDGHIPRFIKEAKEAGYV</sequence>
<accession>A0A1C3W223</accession>
<dbReference type="EMBL" id="FMAI01000006">
    <property type="protein sequence ID" value="SCB33935.1"/>
    <property type="molecule type" value="Genomic_DNA"/>
</dbReference>
<evidence type="ECO:0000313" key="1">
    <source>
        <dbReference type="EMBL" id="SCB33935.1"/>
    </source>
</evidence>
<gene>
    <name evidence="1" type="ORF">GA0061098_1006182</name>
</gene>
<protein>
    <submittedName>
        <fullName evidence="1">Uncharacterized protein</fullName>
    </submittedName>
</protein>
<dbReference type="RefSeq" id="WP_091956794.1">
    <property type="nucleotide sequence ID" value="NZ_FMAI01000006.1"/>
</dbReference>
<evidence type="ECO:0000313" key="2">
    <source>
        <dbReference type="Proteomes" id="UP000199184"/>
    </source>
</evidence>
<dbReference type="AlphaFoldDB" id="A0A1C3W223"/>
<reference evidence="2" key="1">
    <citation type="submission" date="2016-08" db="EMBL/GenBank/DDBJ databases">
        <authorList>
            <person name="Varghese N."/>
            <person name="Submissions Spin"/>
        </authorList>
    </citation>
    <scope>NUCLEOTIDE SEQUENCE [LARGE SCALE GENOMIC DNA]</scope>
    <source>
        <strain evidence="2">ERR11</strain>
    </source>
</reference>
<keyword evidence="2" id="KW-1185">Reference proteome</keyword>
<dbReference type="Proteomes" id="UP000199184">
    <property type="component" value="Unassembled WGS sequence"/>
</dbReference>
<organism evidence="1 2">
    <name type="scientific">Bradyrhizobium shewense</name>
    <dbReference type="NCBI Taxonomy" id="1761772"/>
    <lineage>
        <taxon>Bacteria</taxon>
        <taxon>Pseudomonadati</taxon>
        <taxon>Pseudomonadota</taxon>
        <taxon>Alphaproteobacteria</taxon>
        <taxon>Hyphomicrobiales</taxon>
        <taxon>Nitrobacteraceae</taxon>
        <taxon>Bradyrhizobium</taxon>
    </lineage>
</organism>
<name>A0A1C3W223_9BRAD</name>